<dbReference type="PANTHER" id="PTHR42776:SF27">
    <property type="entry name" value="DIPEPTIDYL PEPTIDASE FAMILY MEMBER 6"/>
    <property type="match status" value="1"/>
</dbReference>
<sequence length="699" mass="75902">MKGTRWFLRLPSVLALAAGPLIAGPASAAPKDPSQYARLLDFPITLTTASSRNSDAFAWTIRQGDRTKVMFARGPAFQPLTIHERTDHDGQPVTAVALSADGAFVAFLTGVGYIEGQAHNPAGLIDPPATTVWIAATQSNAPPRKIGKGTGPEFLRTRLIYRQGRDLRSVELSADAANDQLLLAGGAAFGDVQLSPDSTAIAFTHDRGGYAFVGVYRFGADRINWVVSGPDRAASPVWSPDGTQLAYVTRPGREHDKVYDRTESEPLSVHVVDVRTAETRTLWQSQGVAAMELMEDPDSALRWMGNDRLVFLSEHDGWARLYTIAAAGGSPTAITPPNCEVAESEQIDAFELFVIHNCTDRHLRQASIIDLRNGKTAAVATADKVLANAVAGANGFVAFSGGDANAAPLMRVLQTSNRRVALAEKPADHGYAGTTDRAPPAIVLLRAEDGVEVAAQLFMPTGKGPHPAVIYVHGGPQRQMFPAYHFSEYYARNYAFNRELARLGYVVLSVNFRSGVGYGRAFREAADRGWRGASEYRDVLAAARWLAERDDVDRAKIGIWGGSYGGLLTAQALARNSDLFAAGVSVHGVYDWGWPSAKQGHLNPSRFFGVSDDDRKRAFEASPLSRVDQWKSPVLLFSGDADMNVDVLETVDLAQKLRANGVAVETTLVPGEPHGFIRNEAWFRLWKEMSAFFGERLKP</sequence>
<dbReference type="EMBL" id="JACHHZ010000008">
    <property type="protein sequence ID" value="MBB6096518.1"/>
    <property type="molecule type" value="Genomic_DNA"/>
</dbReference>
<comment type="function">
    <text evidence="6">This enzyme catalyzes the hydrolysis of the N-terminal peptide bond of an N-acetylated peptide to generate an N-acetylated amino acid and a peptide with a free N-terminus. It preferentially cleaves off Ac-Ala, Ac-Met and Ac-Ser. Also, involved in the degradation of oxidized and glycated proteins.</text>
</comment>
<feature type="signal peptide" evidence="7">
    <location>
        <begin position="1"/>
        <end position="28"/>
    </location>
</feature>
<proteinExistence type="predicted"/>
<dbReference type="InterPro" id="IPR011042">
    <property type="entry name" value="6-blade_b-propeller_TolB-like"/>
</dbReference>
<keyword evidence="10" id="KW-1185">Reference proteome</keyword>
<evidence type="ECO:0000256" key="5">
    <source>
        <dbReference type="ARBA" id="ARBA00032596"/>
    </source>
</evidence>
<dbReference type="InterPro" id="IPR001375">
    <property type="entry name" value="Peptidase_S9_cat"/>
</dbReference>
<evidence type="ECO:0000256" key="2">
    <source>
        <dbReference type="ARBA" id="ARBA00022825"/>
    </source>
</evidence>
<evidence type="ECO:0000256" key="1">
    <source>
        <dbReference type="ARBA" id="ARBA00022801"/>
    </source>
</evidence>
<dbReference type="Proteomes" id="UP000588068">
    <property type="component" value="Unassembled WGS sequence"/>
</dbReference>
<dbReference type="GO" id="GO:0004252">
    <property type="term" value="F:serine-type endopeptidase activity"/>
    <property type="evidence" value="ECO:0007669"/>
    <property type="project" value="InterPro"/>
</dbReference>
<evidence type="ECO:0000256" key="7">
    <source>
        <dbReference type="SAM" id="SignalP"/>
    </source>
</evidence>
<keyword evidence="1" id="KW-0378">Hydrolase</keyword>
<dbReference type="PANTHER" id="PTHR42776">
    <property type="entry name" value="SERINE PEPTIDASE S9 FAMILY MEMBER"/>
    <property type="match status" value="1"/>
</dbReference>
<keyword evidence="9" id="KW-0645">Protease</keyword>
<reference evidence="9 10" key="1">
    <citation type="submission" date="2020-08" db="EMBL/GenBank/DDBJ databases">
        <title>Genomic Encyclopedia of Type Strains, Phase IV (KMG-IV): sequencing the most valuable type-strain genomes for metagenomic binning, comparative biology and taxonomic classification.</title>
        <authorList>
            <person name="Goeker M."/>
        </authorList>
    </citation>
    <scope>NUCLEOTIDE SEQUENCE [LARGE SCALE GENOMIC DNA]</scope>
    <source>
        <strain evidence="9 10">DSM 26723</strain>
    </source>
</reference>
<name>A0A841HX84_9GAMM</name>
<dbReference type="InterPro" id="IPR011659">
    <property type="entry name" value="WD40"/>
</dbReference>
<dbReference type="Gene3D" id="3.40.50.1820">
    <property type="entry name" value="alpha/beta hydrolase"/>
    <property type="match status" value="1"/>
</dbReference>
<evidence type="ECO:0000256" key="3">
    <source>
        <dbReference type="ARBA" id="ARBA00022990"/>
    </source>
</evidence>
<accession>A0A841HX84</accession>
<feature type="domain" description="Peptidase S9 prolyl oligopeptidase catalytic" evidence="8">
    <location>
        <begin position="500"/>
        <end position="698"/>
    </location>
</feature>
<dbReference type="PROSITE" id="PS00708">
    <property type="entry name" value="PRO_ENDOPEP_SER"/>
    <property type="match status" value="1"/>
</dbReference>
<evidence type="ECO:0000313" key="10">
    <source>
        <dbReference type="Proteomes" id="UP000588068"/>
    </source>
</evidence>
<organism evidence="9 10">
    <name type="scientific">Povalibacter uvarum</name>
    <dbReference type="NCBI Taxonomy" id="732238"/>
    <lineage>
        <taxon>Bacteria</taxon>
        <taxon>Pseudomonadati</taxon>
        <taxon>Pseudomonadota</taxon>
        <taxon>Gammaproteobacteria</taxon>
        <taxon>Steroidobacterales</taxon>
        <taxon>Steroidobacteraceae</taxon>
        <taxon>Povalibacter</taxon>
    </lineage>
</organism>
<dbReference type="InterPro" id="IPR029058">
    <property type="entry name" value="AB_hydrolase_fold"/>
</dbReference>
<dbReference type="InterPro" id="IPR002470">
    <property type="entry name" value="Peptidase_S9A"/>
</dbReference>
<evidence type="ECO:0000313" key="9">
    <source>
        <dbReference type="EMBL" id="MBB6096518.1"/>
    </source>
</evidence>
<dbReference type="AlphaFoldDB" id="A0A841HX84"/>
<keyword evidence="2" id="KW-0720">Serine protease</keyword>
<dbReference type="PRINTS" id="PR00862">
    <property type="entry name" value="PROLIGOPTASE"/>
</dbReference>
<keyword evidence="9" id="KW-0031">Aminopeptidase</keyword>
<gene>
    <name evidence="9" type="ORF">HNQ60_005440</name>
</gene>
<comment type="caution">
    <text evidence="9">The sequence shown here is derived from an EMBL/GenBank/DDBJ whole genome shotgun (WGS) entry which is preliminary data.</text>
</comment>
<evidence type="ECO:0000259" key="8">
    <source>
        <dbReference type="Pfam" id="PF00326"/>
    </source>
</evidence>
<evidence type="ECO:0000256" key="6">
    <source>
        <dbReference type="ARBA" id="ARBA00045885"/>
    </source>
</evidence>
<dbReference type="Pfam" id="PF07676">
    <property type="entry name" value="PD40"/>
    <property type="match status" value="1"/>
</dbReference>
<protein>
    <recommendedName>
        <fullName evidence="5">Acyl-peptide hydrolase</fullName>
    </recommendedName>
    <alternativeName>
        <fullName evidence="4">Acylaminoacyl-peptidase</fullName>
    </alternativeName>
</protein>
<dbReference type="GO" id="GO:0004177">
    <property type="term" value="F:aminopeptidase activity"/>
    <property type="evidence" value="ECO:0007669"/>
    <property type="project" value="UniProtKB-KW"/>
</dbReference>
<dbReference type="InterPro" id="IPR002471">
    <property type="entry name" value="Pept_S9_AS"/>
</dbReference>
<dbReference type="GO" id="GO:0006508">
    <property type="term" value="P:proteolysis"/>
    <property type="evidence" value="ECO:0007669"/>
    <property type="project" value="InterPro"/>
</dbReference>
<feature type="chain" id="PRO_5032465169" description="Acyl-peptide hydrolase" evidence="7">
    <location>
        <begin position="29"/>
        <end position="699"/>
    </location>
</feature>
<dbReference type="RefSeq" id="WP_184335907.1">
    <property type="nucleotide sequence ID" value="NZ_JACHHZ010000008.1"/>
</dbReference>
<keyword evidence="7" id="KW-0732">Signal</keyword>
<dbReference type="SUPFAM" id="SSF82171">
    <property type="entry name" value="DPP6 N-terminal domain-like"/>
    <property type="match status" value="1"/>
</dbReference>
<evidence type="ECO:0000256" key="4">
    <source>
        <dbReference type="ARBA" id="ARBA00032284"/>
    </source>
</evidence>
<dbReference type="Gene3D" id="2.120.10.30">
    <property type="entry name" value="TolB, C-terminal domain"/>
    <property type="match status" value="1"/>
</dbReference>
<dbReference type="SUPFAM" id="SSF53474">
    <property type="entry name" value="alpha/beta-Hydrolases"/>
    <property type="match status" value="1"/>
</dbReference>
<keyword evidence="3" id="KW-0007">Acetylation</keyword>
<dbReference type="Pfam" id="PF00326">
    <property type="entry name" value="Peptidase_S9"/>
    <property type="match status" value="1"/>
</dbReference>